<dbReference type="OrthoDB" id="5866088at2759"/>
<dbReference type="PROSITE" id="PS50994">
    <property type="entry name" value="INTEGRASE"/>
    <property type="match status" value="1"/>
</dbReference>
<dbReference type="InterPro" id="IPR040676">
    <property type="entry name" value="DUF5641"/>
</dbReference>
<dbReference type="Pfam" id="PF00665">
    <property type="entry name" value="rve"/>
    <property type="match status" value="1"/>
</dbReference>
<dbReference type="GO" id="GO:0003676">
    <property type="term" value="F:nucleic acid binding"/>
    <property type="evidence" value="ECO:0007669"/>
    <property type="project" value="InterPro"/>
</dbReference>
<dbReference type="Proteomes" id="UP000271889">
    <property type="component" value="Unassembled WGS sequence"/>
</dbReference>
<gene>
    <name evidence="2" type="ORF">CGOC_LOCUS2710</name>
</gene>
<dbReference type="SUPFAM" id="SSF53098">
    <property type="entry name" value="Ribonuclease H-like"/>
    <property type="match status" value="1"/>
</dbReference>
<dbReference type="InterPro" id="IPR012337">
    <property type="entry name" value="RNaseH-like_sf"/>
</dbReference>
<dbReference type="EMBL" id="UYRV01006292">
    <property type="protein sequence ID" value="VDK53537.1"/>
    <property type="molecule type" value="Genomic_DNA"/>
</dbReference>
<name>A0A3P6R4B8_CYLGO</name>
<evidence type="ECO:0000313" key="2">
    <source>
        <dbReference type="EMBL" id="VDK53537.1"/>
    </source>
</evidence>
<dbReference type="PANTHER" id="PTHR47331">
    <property type="entry name" value="PHD-TYPE DOMAIN-CONTAINING PROTEIN"/>
    <property type="match status" value="1"/>
</dbReference>
<dbReference type="InterPro" id="IPR036397">
    <property type="entry name" value="RNaseH_sf"/>
</dbReference>
<dbReference type="InterPro" id="IPR001584">
    <property type="entry name" value="Integrase_cat-core"/>
</dbReference>
<dbReference type="AlphaFoldDB" id="A0A3P6R4B8"/>
<dbReference type="Gene3D" id="1.10.340.70">
    <property type="match status" value="1"/>
</dbReference>
<organism evidence="2 3">
    <name type="scientific">Cylicostephanus goldi</name>
    <name type="common">Nematode worm</name>
    <dbReference type="NCBI Taxonomy" id="71465"/>
    <lineage>
        <taxon>Eukaryota</taxon>
        <taxon>Metazoa</taxon>
        <taxon>Ecdysozoa</taxon>
        <taxon>Nematoda</taxon>
        <taxon>Chromadorea</taxon>
        <taxon>Rhabditida</taxon>
        <taxon>Rhabditina</taxon>
        <taxon>Rhabditomorpha</taxon>
        <taxon>Strongyloidea</taxon>
        <taxon>Strongylidae</taxon>
        <taxon>Cylicostephanus</taxon>
    </lineage>
</organism>
<dbReference type="InterPro" id="IPR041588">
    <property type="entry name" value="Integrase_H2C2"/>
</dbReference>
<dbReference type="GO" id="GO:0015074">
    <property type="term" value="P:DNA integration"/>
    <property type="evidence" value="ECO:0007669"/>
    <property type="project" value="InterPro"/>
</dbReference>
<dbReference type="Pfam" id="PF18701">
    <property type="entry name" value="DUF5641"/>
    <property type="match status" value="1"/>
</dbReference>
<feature type="non-terminal residue" evidence="2">
    <location>
        <position position="487"/>
    </location>
</feature>
<dbReference type="Pfam" id="PF17921">
    <property type="entry name" value="Integrase_H2C2"/>
    <property type="match status" value="1"/>
</dbReference>
<evidence type="ECO:0000313" key="3">
    <source>
        <dbReference type="Proteomes" id="UP000271889"/>
    </source>
</evidence>
<evidence type="ECO:0000259" key="1">
    <source>
        <dbReference type="PROSITE" id="PS50994"/>
    </source>
</evidence>
<proteinExistence type="predicted"/>
<accession>A0A3P6R4B8</accession>
<protein>
    <recommendedName>
        <fullName evidence="1">Integrase catalytic domain-containing protein</fullName>
    </recommendedName>
</protein>
<keyword evidence="3" id="KW-1185">Reference proteome</keyword>
<reference evidence="2 3" key="1">
    <citation type="submission" date="2018-11" db="EMBL/GenBank/DDBJ databases">
        <authorList>
            <consortium name="Pathogen Informatics"/>
        </authorList>
    </citation>
    <scope>NUCLEOTIDE SEQUENCE [LARGE SCALE GENOMIC DNA]</scope>
</reference>
<feature type="domain" description="Integrase catalytic" evidence="1">
    <location>
        <begin position="144"/>
        <end position="329"/>
    </location>
</feature>
<dbReference type="Gene3D" id="3.30.420.10">
    <property type="entry name" value="Ribonuclease H-like superfamily/Ribonuclease H"/>
    <property type="match status" value="1"/>
</dbReference>
<sequence length="487" mass="57066">MNTNTIEGNEIQAARLALIRNHQLAHLTKDYKKSMDNTLRLYCDNQKIWRSKGRIGNSTLEEDAKNPIFIAPNTQLATAIIKETHEDYHKGIEHTIASIRQLYWIPKIRQQVRKIVSHCFQCKIFNGLPYHYPDTTDLPQRRVIRCHPFQHIGLDFFDLPCYKEGEESMKLYGCIFTCTATRMIHLELVRNMTTYDFLNALRRFIGRRGTPETITCDNAPTFLQSENILTNKNSQNANLIRVIANKEIEWKHITPYAPWQGSFYERLIKSIKHALHKTLRNKGNHSFDEMQTIIIEIEACLNSRPLTYQGSTNEELTSIRPIDFIQRDISLTLKLDNNLVEETDDPNFILPNEQRLLRNRQQVIDALTSSYQQTERFWNVWQHQYLTSLRETHKRCTPKQRLGQEMPSIGDVVLVCEPILPRNEWRMARITKVQPGSDGQIREAELITTTRRKIRRPVNLLIPLEIQDKEKQTKEQHGENQTEINEN</sequence>